<organism evidence="1 2">
    <name type="scientific">Massilia arenae</name>
    <dbReference type="NCBI Taxonomy" id="2603288"/>
    <lineage>
        <taxon>Bacteria</taxon>
        <taxon>Pseudomonadati</taxon>
        <taxon>Pseudomonadota</taxon>
        <taxon>Betaproteobacteria</taxon>
        <taxon>Burkholderiales</taxon>
        <taxon>Oxalobacteraceae</taxon>
        <taxon>Telluria group</taxon>
        <taxon>Massilia</taxon>
    </lineage>
</organism>
<reference evidence="1 2" key="1">
    <citation type="submission" date="2019-08" db="EMBL/GenBank/DDBJ databases">
        <title>Massilia golmudensis sp. nov., isolated from sand in the Qinghai-Tibetan Plateau.</title>
        <authorList>
            <person name="Zhang B."/>
        </authorList>
    </citation>
    <scope>NUCLEOTIDE SEQUENCE [LARGE SCALE GENOMIC DNA]</scope>
    <source>
        <strain evidence="1 2">GEM5</strain>
    </source>
</reference>
<dbReference type="AlphaFoldDB" id="A0A5C7G3F3"/>
<name>A0A5C7G3F3_9BURK</name>
<gene>
    <name evidence="1" type="ORF">FVD38_13130</name>
</gene>
<dbReference type="EMBL" id="VPFD01000013">
    <property type="protein sequence ID" value="TXF99441.1"/>
    <property type="molecule type" value="Genomic_DNA"/>
</dbReference>
<evidence type="ECO:0000313" key="1">
    <source>
        <dbReference type="EMBL" id="TXF99441.1"/>
    </source>
</evidence>
<evidence type="ECO:0000313" key="2">
    <source>
        <dbReference type="Proteomes" id="UP000321413"/>
    </source>
</evidence>
<keyword evidence="2" id="KW-1185">Reference proteome</keyword>
<proteinExistence type="predicted"/>
<comment type="caution">
    <text evidence="1">The sequence shown here is derived from an EMBL/GenBank/DDBJ whole genome shotgun (WGS) entry which is preliminary data.</text>
</comment>
<sequence>MTDMPQILLFQTTDPVAVKRRLLRFRAAFLKLGPHCRFAAISYMPGAQSGVRRVVLDGIEIEHHVYGPDAMESLGYPLKGAARPFKLIPGNCDLPPLLFRRQQPQYEQYWVVEDDVEYSGEIHSLFAGLERRTGDLLAAHLARGYAAWTYASMLRASDPAVTPANSWLVFLTFYRISGAALDMIDRYYRAGWCAHSENAWATILKHGGMTVVDFGGAGEFVAEADRNKRYHGLANDGFEKSGSFGTMNIRLRAGRQKDMLWHPIKPPKAWLRQTYKRYVSIAKWYLAKFARVIGRSSGPAH</sequence>
<protein>
    <submittedName>
        <fullName evidence="1">Uncharacterized protein</fullName>
    </submittedName>
</protein>
<dbReference type="RefSeq" id="WP_147935213.1">
    <property type="nucleotide sequence ID" value="NZ_VPFD01000013.1"/>
</dbReference>
<accession>A0A5C7G3F3</accession>
<dbReference type="Proteomes" id="UP000321413">
    <property type="component" value="Unassembled WGS sequence"/>
</dbReference>